<dbReference type="InterPro" id="IPR033985">
    <property type="entry name" value="SusD-like_N"/>
</dbReference>
<dbReference type="InterPro" id="IPR012944">
    <property type="entry name" value="SusD_RagB_dom"/>
</dbReference>
<dbReference type="AlphaFoldDB" id="A0A562MMS6"/>
<dbReference type="InterPro" id="IPR011990">
    <property type="entry name" value="TPR-like_helical_dom_sf"/>
</dbReference>
<feature type="domain" description="RagB/SusD" evidence="6">
    <location>
        <begin position="338"/>
        <end position="454"/>
    </location>
</feature>
<comment type="similarity">
    <text evidence="2">Belongs to the SusD family.</text>
</comment>
<dbReference type="SUPFAM" id="SSF48452">
    <property type="entry name" value="TPR-like"/>
    <property type="match status" value="1"/>
</dbReference>
<reference evidence="8 9" key="1">
    <citation type="journal article" date="2015" name="Stand. Genomic Sci.">
        <title>Genomic Encyclopedia of Bacterial and Archaeal Type Strains, Phase III: the genomes of soil and plant-associated and newly described type strains.</title>
        <authorList>
            <person name="Whitman W.B."/>
            <person name="Woyke T."/>
            <person name="Klenk H.P."/>
            <person name="Zhou Y."/>
            <person name="Lilburn T.G."/>
            <person name="Beck B.J."/>
            <person name="De Vos P."/>
            <person name="Vandamme P."/>
            <person name="Eisen J.A."/>
            <person name="Garrity G."/>
            <person name="Hugenholtz P."/>
            <person name="Kyrpides N.C."/>
        </authorList>
    </citation>
    <scope>NUCLEOTIDE SEQUENCE [LARGE SCALE GENOMIC DNA]</scope>
    <source>
        <strain evidence="8 9">CGMCC 1.6855</strain>
    </source>
</reference>
<name>A0A562MMS6_9SPHI</name>
<comment type="caution">
    <text evidence="8">The sequence shown here is derived from an EMBL/GenBank/DDBJ whole genome shotgun (WGS) entry which is preliminary data.</text>
</comment>
<evidence type="ECO:0000313" key="8">
    <source>
        <dbReference type="EMBL" id="TWI21186.1"/>
    </source>
</evidence>
<accession>A0A562MMS6</accession>
<dbReference type="Gene3D" id="1.25.40.390">
    <property type="match status" value="1"/>
</dbReference>
<keyword evidence="4" id="KW-0472">Membrane</keyword>
<proteinExistence type="inferred from homology"/>
<comment type="subcellular location">
    <subcellularLocation>
        <location evidence="1">Cell outer membrane</location>
    </subcellularLocation>
</comment>
<dbReference type="GO" id="GO:0009279">
    <property type="term" value="C:cell outer membrane"/>
    <property type="evidence" value="ECO:0007669"/>
    <property type="project" value="UniProtKB-SubCell"/>
</dbReference>
<organism evidence="8 9">
    <name type="scientific">Sphingobacterium siyangense</name>
    <dbReference type="NCBI Taxonomy" id="459529"/>
    <lineage>
        <taxon>Bacteria</taxon>
        <taxon>Pseudomonadati</taxon>
        <taxon>Bacteroidota</taxon>
        <taxon>Sphingobacteriia</taxon>
        <taxon>Sphingobacteriales</taxon>
        <taxon>Sphingobacteriaceae</taxon>
        <taxon>Sphingobacterium</taxon>
    </lineage>
</organism>
<sequence length="456" mass="51123">MKYYLLFFIVICVVGCKDSFLEVKPSTDIVSPKTLDDFQQMLDYSAINFTSGLPLLSADEYEIPNEKDWQGLTVTERNAYSWASDLFEGQEGVEDWSYPYQSIFYANNVINGLAALAKNAGNQKEYDDILGQAYFVRAFAFFDLVKNFAVPYAKKTADTDLGVPLKLNPNSDEIVARASLQDTYDQIAADLGLAIGLLKPGLTANRNRANKPAAYALGARIALSMGDYDLAGRFSDSCLILYDRLIDYNTVGTSSSTPFARDNDEVLLSSTIGKNYAVSLYAGIKNTTIAQELLDLYTDNDLRKVLFFQKDDKTGLTKMKRGYAGPNRSAFSGLAVDEVYLIKAECAARKEDFADCAYFLDKLGLKRYKTGTYRPIQLTSKDAALQAVFSERRRELIWRAGLRWDDIRRLNRDGASIVLKRNIGTDRYQLEPNSPRYTFPIPAGEVTLSNIKQNNR</sequence>
<keyword evidence="3" id="KW-0732">Signal</keyword>
<dbReference type="Pfam" id="PF14322">
    <property type="entry name" value="SusD-like_3"/>
    <property type="match status" value="1"/>
</dbReference>
<evidence type="ECO:0000256" key="1">
    <source>
        <dbReference type="ARBA" id="ARBA00004442"/>
    </source>
</evidence>
<gene>
    <name evidence="8" type="ORF">IQ31_02002</name>
</gene>
<dbReference type="Proteomes" id="UP000315908">
    <property type="component" value="Unassembled WGS sequence"/>
</dbReference>
<dbReference type="EMBL" id="VLKR01000008">
    <property type="protein sequence ID" value="TWI21186.1"/>
    <property type="molecule type" value="Genomic_DNA"/>
</dbReference>
<evidence type="ECO:0000256" key="2">
    <source>
        <dbReference type="ARBA" id="ARBA00006275"/>
    </source>
</evidence>
<evidence type="ECO:0000256" key="3">
    <source>
        <dbReference type="ARBA" id="ARBA00022729"/>
    </source>
</evidence>
<evidence type="ECO:0000256" key="5">
    <source>
        <dbReference type="ARBA" id="ARBA00023237"/>
    </source>
</evidence>
<evidence type="ECO:0000259" key="7">
    <source>
        <dbReference type="Pfam" id="PF14322"/>
    </source>
</evidence>
<evidence type="ECO:0000256" key="4">
    <source>
        <dbReference type="ARBA" id="ARBA00023136"/>
    </source>
</evidence>
<feature type="domain" description="SusD-like N-terminal" evidence="7">
    <location>
        <begin position="20"/>
        <end position="223"/>
    </location>
</feature>
<evidence type="ECO:0000259" key="6">
    <source>
        <dbReference type="Pfam" id="PF07980"/>
    </source>
</evidence>
<keyword evidence="5" id="KW-0998">Cell outer membrane</keyword>
<protein>
    <submittedName>
        <fullName evidence="8">SusD-like starch-binding protein associating with outer membrane</fullName>
    </submittedName>
</protein>
<evidence type="ECO:0000313" key="9">
    <source>
        <dbReference type="Proteomes" id="UP000315908"/>
    </source>
</evidence>
<dbReference type="Pfam" id="PF07980">
    <property type="entry name" value="SusD_RagB"/>
    <property type="match status" value="1"/>
</dbReference>